<keyword evidence="4 6" id="KW-0067">ATP-binding</keyword>
<feature type="domain" description="ABC transporter" evidence="5">
    <location>
        <begin position="5"/>
        <end position="231"/>
    </location>
</feature>
<dbReference type="InterPro" id="IPR003439">
    <property type="entry name" value="ABC_transporter-like_ATP-bd"/>
</dbReference>
<dbReference type="InterPro" id="IPR027417">
    <property type="entry name" value="P-loop_NTPase"/>
</dbReference>
<dbReference type="InterPro" id="IPR003593">
    <property type="entry name" value="AAA+_ATPase"/>
</dbReference>
<dbReference type="Proteomes" id="UP001596414">
    <property type="component" value="Unassembled WGS sequence"/>
</dbReference>
<dbReference type="Gene3D" id="3.40.50.300">
    <property type="entry name" value="P-loop containing nucleotide triphosphate hydrolases"/>
    <property type="match status" value="1"/>
</dbReference>
<sequence>MTTAIETRGLTKQLGDVLAVDDLDLSISSGTVYGFVGPNGAGKTTTIRMLVGLLSPDAGTALVDGTAASNRKELTDTVGYLPAEAPLYDELTGREQLQYAAQFRRLDDGDRVEHALERYDLVDAADRRVSGYSTGMRRKLGLAQATLHDPPILILDEPLNGLDPGATRTVRELVNEVSDDGTTVMISSHDLATVESICDQVGIVSDGRLVADASPESLSASVAEDADLEAAVIELTDQ</sequence>
<dbReference type="EMBL" id="JBHSZQ010000050">
    <property type="protein sequence ID" value="MFC7127420.1"/>
    <property type="molecule type" value="Genomic_DNA"/>
</dbReference>
<comment type="similarity">
    <text evidence="1">Belongs to the ABC transporter superfamily.</text>
</comment>
<reference evidence="6 7" key="1">
    <citation type="journal article" date="2014" name="Int. J. Syst. Evol. Microbiol.">
        <title>Complete genome sequence of Corynebacterium casei LMG S-19264T (=DSM 44701T), isolated from a smear-ripened cheese.</title>
        <authorList>
            <consortium name="US DOE Joint Genome Institute (JGI-PGF)"/>
            <person name="Walter F."/>
            <person name="Albersmeier A."/>
            <person name="Kalinowski J."/>
            <person name="Ruckert C."/>
        </authorList>
    </citation>
    <scope>NUCLEOTIDE SEQUENCE [LARGE SCALE GENOMIC DNA]</scope>
    <source>
        <strain evidence="6 7">CGMCC 4.7215</strain>
    </source>
</reference>
<dbReference type="CDD" id="cd03230">
    <property type="entry name" value="ABC_DR_subfamily_A"/>
    <property type="match status" value="1"/>
</dbReference>
<accession>A0ABD5XE01</accession>
<evidence type="ECO:0000256" key="1">
    <source>
        <dbReference type="ARBA" id="ARBA00005417"/>
    </source>
</evidence>
<protein>
    <submittedName>
        <fullName evidence="6">ABC transporter ATP-binding protein</fullName>
    </submittedName>
</protein>
<dbReference type="AlphaFoldDB" id="A0ABD5XE01"/>
<evidence type="ECO:0000256" key="2">
    <source>
        <dbReference type="ARBA" id="ARBA00022448"/>
    </source>
</evidence>
<dbReference type="PANTHER" id="PTHR43335">
    <property type="entry name" value="ABC TRANSPORTER, ATP-BINDING PROTEIN"/>
    <property type="match status" value="1"/>
</dbReference>
<proteinExistence type="inferred from homology"/>
<evidence type="ECO:0000256" key="3">
    <source>
        <dbReference type="ARBA" id="ARBA00022741"/>
    </source>
</evidence>
<comment type="caution">
    <text evidence="6">The sequence shown here is derived from an EMBL/GenBank/DDBJ whole genome shotgun (WGS) entry which is preliminary data.</text>
</comment>
<dbReference type="PROSITE" id="PS50893">
    <property type="entry name" value="ABC_TRANSPORTER_2"/>
    <property type="match status" value="1"/>
</dbReference>
<gene>
    <name evidence="6" type="ORF">ACFQJ7_15580</name>
</gene>
<evidence type="ECO:0000313" key="6">
    <source>
        <dbReference type="EMBL" id="MFC7127420.1"/>
    </source>
</evidence>
<dbReference type="GO" id="GO:0005524">
    <property type="term" value="F:ATP binding"/>
    <property type="evidence" value="ECO:0007669"/>
    <property type="project" value="UniProtKB-KW"/>
</dbReference>
<dbReference type="SMART" id="SM00382">
    <property type="entry name" value="AAA"/>
    <property type="match status" value="1"/>
</dbReference>
<name>A0ABD5XE01_9EURY</name>
<dbReference type="Pfam" id="PF00005">
    <property type="entry name" value="ABC_tran"/>
    <property type="match status" value="1"/>
</dbReference>
<organism evidence="6 7">
    <name type="scientific">Halovenus rubra</name>
    <dbReference type="NCBI Taxonomy" id="869890"/>
    <lineage>
        <taxon>Archaea</taxon>
        <taxon>Methanobacteriati</taxon>
        <taxon>Methanobacteriota</taxon>
        <taxon>Stenosarchaea group</taxon>
        <taxon>Halobacteria</taxon>
        <taxon>Halobacteriales</taxon>
        <taxon>Haloarculaceae</taxon>
        <taxon>Halovenus</taxon>
    </lineage>
</organism>
<keyword evidence="3" id="KW-0547">Nucleotide-binding</keyword>
<evidence type="ECO:0000259" key="5">
    <source>
        <dbReference type="PROSITE" id="PS50893"/>
    </source>
</evidence>
<keyword evidence="2" id="KW-0813">Transport</keyword>
<dbReference type="RefSeq" id="WP_267637940.1">
    <property type="nucleotide sequence ID" value="NZ_JAODIY010000011.1"/>
</dbReference>
<evidence type="ECO:0000256" key="4">
    <source>
        <dbReference type="ARBA" id="ARBA00022840"/>
    </source>
</evidence>
<dbReference type="PANTHER" id="PTHR43335:SF4">
    <property type="entry name" value="ABC TRANSPORTER, ATP-BINDING PROTEIN"/>
    <property type="match status" value="1"/>
</dbReference>
<dbReference type="SUPFAM" id="SSF52540">
    <property type="entry name" value="P-loop containing nucleoside triphosphate hydrolases"/>
    <property type="match status" value="1"/>
</dbReference>
<evidence type="ECO:0000313" key="7">
    <source>
        <dbReference type="Proteomes" id="UP001596414"/>
    </source>
</evidence>